<dbReference type="AlphaFoldDB" id="K0SQN5"/>
<evidence type="ECO:0000256" key="1">
    <source>
        <dbReference type="SAM" id="MobiDB-lite"/>
    </source>
</evidence>
<feature type="compositionally biased region" description="Basic and acidic residues" evidence="1">
    <location>
        <begin position="176"/>
        <end position="193"/>
    </location>
</feature>
<comment type="caution">
    <text evidence="2">The sequence shown here is derived from an EMBL/GenBank/DDBJ whole genome shotgun (WGS) entry which is preliminary data.</text>
</comment>
<proteinExistence type="predicted"/>
<organism evidence="2 3">
    <name type="scientific">Thalassiosira oceanica</name>
    <name type="common">Marine diatom</name>
    <dbReference type="NCBI Taxonomy" id="159749"/>
    <lineage>
        <taxon>Eukaryota</taxon>
        <taxon>Sar</taxon>
        <taxon>Stramenopiles</taxon>
        <taxon>Ochrophyta</taxon>
        <taxon>Bacillariophyta</taxon>
        <taxon>Coscinodiscophyceae</taxon>
        <taxon>Thalassiosirophycidae</taxon>
        <taxon>Thalassiosirales</taxon>
        <taxon>Thalassiosiraceae</taxon>
        <taxon>Thalassiosira</taxon>
    </lineage>
</organism>
<feature type="region of interest" description="Disordered" evidence="1">
    <location>
        <begin position="1"/>
        <end position="35"/>
    </location>
</feature>
<accession>K0SQN5</accession>
<evidence type="ECO:0000313" key="2">
    <source>
        <dbReference type="EMBL" id="EJK67304.1"/>
    </source>
</evidence>
<evidence type="ECO:0000313" key="3">
    <source>
        <dbReference type="Proteomes" id="UP000266841"/>
    </source>
</evidence>
<feature type="compositionally biased region" description="Pro residues" evidence="1">
    <location>
        <begin position="216"/>
        <end position="228"/>
    </location>
</feature>
<dbReference type="EMBL" id="AGNL01013361">
    <property type="protein sequence ID" value="EJK67304.1"/>
    <property type="molecule type" value="Genomic_DNA"/>
</dbReference>
<keyword evidence="3" id="KW-1185">Reference proteome</keyword>
<dbReference type="eggNOG" id="ENOG502T1SD">
    <property type="taxonomic scope" value="Eukaryota"/>
</dbReference>
<reference evidence="2 3" key="1">
    <citation type="journal article" date="2012" name="Genome Biol.">
        <title>Genome and low-iron response of an oceanic diatom adapted to chronic iron limitation.</title>
        <authorList>
            <person name="Lommer M."/>
            <person name="Specht M."/>
            <person name="Roy A.S."/>
            <person name="Kraemer L."/>
            <person name="Andreson R."/>
            <person name="Gutowska M.A."/>
            <person name="Wolf J."/>
            <person name="Bergner S.V."/>
            <person name="Schilhabel M.B."/>
            <person name="Klostermeier U.C."/>
            <person name="Beiko R.G."/>
            <person name="Rosenstiel P."/>
            <person name="Hippler M."/>
            <person name="Laroche J."/>
        </authorList>
    </citation>
    <scope>NUCLEOTIDE SEQUENCE [LARGE SCALE GENOMIC DNA]</scope>
    <source>
        <strain evidence="2 3">CCMP1005</strain>
    </source>
</reference>
<dbReference type="Proteomes" id="UP000266841">
    <property type="component" value="Unassembled WGS sequence"/>
</dbReference>
<protein>
    <submittedName>
        <fullName evidence="2">Uncharacterized protein</fullName>
    </submittedName>
</protein>
<sequence>MERRGGALAPADSPQLITSTPTGTVARPTASENDDIARLEEEAMATMRKYSRDWFFFDRKLKAASDELGAAREDRDLFPSDIESDLPRGIPATVLVHDVGDVCASTTKDGSQLKYSEDDKRKEYKRIEDEIARLPKFSGIWFSLKEELVALRVSLDEQETIPFFETEAGEPAVTKRIMETPRRDRRHCNDGRKHQQQQQRNPPNSPFKGVGVRQISPPPSPPVSPLNPSPYCSKSRGRNRLYSFDSSASHVDPNTVAKIQKLKLDHERLSNMLNALPDNSKEWRDIKWKTINLEEQLDDIENSSNSTCDRSGWTSWSDEDEILSHTDSTELSLVLEALAMQNGTSQSARQAEQCVSATKIQSIMRQRRCRQTFHKTSKVPIGSLKGTSICGA</sequence>
<feature type="region of interest" description="Disordered" evidence="1">
    <location>
        <begin position="172"/>
        <end position="232"/>
    </location>
</feature>
<gene>
    <name evidence="2" type="ORF">THAOC_11683</name>
</gene>
<name>K0SQN5_THAOC</name>